<feature type="region of interest" description="Disordered" evidence="1">
    <location>
        <begin position="95"/>
        <end position="135"/>
    </location>
</feature>
<keyword evidence="5" id="KW-1185">Reference proteome</keyword>
<evidence type="ECO:0000313" key="5">
    <source>
        <dbReference type="Proteomes" id="UP000838412"/>
    </source>
</evidence>
<evidence type="ECO:0000256" key="1">
    <source>
        <dbReference type="SAM" id="MobiDB-lite"/>
    </source>
</evidence>
<organism evidence="4 5">
    <name type="scientific">Branchiostoma lanceolatum</name>
    <name type="common">Common lancelet</name>
    <name type="synonym">Amphioxus lanceolatum</name>
    <dbReference type="NCBI Taxonomy" id="7740"/>
    <lineage>
        <taxon>Eukaryota</taxon>
        <taxon>Metazoa</taxon>
        <taxon>Chordata</taxon>
        <taxon>Cephalochordata</taxon>
        <taxon>Leptocardii</taxon>
        <taxon>Amphioxiformes</taxon>
        <taxon>Branchiostomatidae</taxon>
        <taxon>Branchiostoma</taxon>
    </lineage>
</organism>
<dbReference type="PANTHER" id="PTHR19143:SF394">
    <property type="entry name" value="ANGIOPOIETIN-RELATED PROTEIN 3-LIKE"/>
    <property type="match status" value="1"/>
</dbReference>
<proteinExistence type="predicted"/>
<name>A0A8J9ZEF1_BRALA</name>
<dbReference type="InterPro" id="IPR036056">
    <property type="entry name" value="Fibrinogen-like_C"/>
</dbReference>
<feature type="compositionally biased region" description="Basic and acidic residues" evidence="1">
    <location>
        <begin position="123"/>
        <end position="135"/>
    </location>
</feature>
<evidence type="ECO:0000313" key="4">
    <source>
        <dbReference type="EMBL" id="CAH1252181.1"/>
    </source>
</evidence>
<feature type="chain" id="PRO_5035446715" evidence="2">
    <location>
        <begin position="21"/>
        <end position="386"/>
    </location>
</feature>
<dbReference type="SUPFAM" id="SSF56496">
    <property type="entry name" value="Fibrinogen C-terminal domain-like"/>
    <property type="match status" value="1"/>
</dbReference>
<gene>
    <name evidence="4" type="primary">ANGPTL1</name>
    <name evidence="4" type="ORF">BLAG_LOCUS12331</name>
</gene>
<feature type="signal peptide" evidence="2">
    <location>
        <begin position="1"/>
        <end position="20"/>
    </location>
</feature>
<sequence>MWFLHVFVVLTVLQWSVVTGEGRTDQFTLSLCRVWEECGRTAAVDNVAPADLGTPQAICGDFVEMLEKHGVDCETWQAQEEKTADVGRTPVSLELHEEPKQEPQPPSDDEEDTNNGGLNYKQQHPDNSGHWDNTKKTGRTNYFDDCSEIHTAYALVLGHVPSGVYSIKPVNVDNPISVYCDQTTDGGGWTVIQRRFGGSLEFFRWIEAYRNGFGDSSVEYWLGLDNIHSLTAQNSYELYIELEDWDGNVKFARYSTFSVGPGDYYTLSIGGYSGTAGDGFGTDQPTTSYRYLNGAKFSTRWFDQDDDPGRAVAELHGGGWWYRGQSFSSLNGPYFRDTDLHRTDNGFGVLWYHFTNDYDYSLKKTKMMVRPTDFSTRMANRAIGGK</sequence>
<dbReference type="PROSITE" id="PS51406">
    <property type="entry name" value="FIBRINOGEN_C_2"/>
    <property type="match status" value="1"/>
</dbReference>
<protein>
    <submittedName>
        <fullName evidence="4">ANGPTL1 protein</fullName>
    </submittedName>
</protein>
<dbReference type="InterPro" id="IPR014716">
    <property type="entry name" value="Fibrinogen_a/b/g_C_1"/>
</dbReference>
<dbReference type="NCBIfam" id="NF040941">
    <property type="entry name" value="GGGWT_bact"/>
    <property type="match status" value="1"/>
</dbReference>
<dbReference type="EMBL" id="OV696704">
    <property type="protein sequence ID" value="CAH1252181.1"/>
    <property type="molecule type" value="Genomic_DNA"/>
</dbReference>
<dbReference type="AlphaFoldDB" id="A0A8J9ZEF1"/>
<dbReference type="Pfam" id="PF00147">
    <property type="entry name" value="Fibrinogen_C"/>
    <property type="match status" value="1"/>
</dbReference>
<dbReference type="PANTHER" id="PTHR19143">
    <property type="entry name" value="FIBRINOGEN/TENASCIN/ANGIOPOEITIN"/>
    <property type="match status" value="1"/>
</dbReference>
<dbReference type="GO" id="GO:0005615">
    <property type="term" value="C:extracellular space"/>
    <property type="evidence" value="ECO:0007669"/>
    <property type="project" value="TreeGrafter"/>
</dbReference>
<dbReference type="InterPro" id="IPR002181">
    <property type="entry name" value="Fibrinogen_a/b/g_C_dom"/>
</dbReference>
<evidence type="ECO:0000256" key="2">
    <source>
        <dbReference type="SAM" id="SignalP"/>
    </source>
</evidence>
<feature type="domain" description="Fibrinogen C-terminal" evidence="3">
    <location>
        <begin position="137"/>
        <end position="373"/>
    </location>
</feature>
<dbReference type="Proteomes" id="UP000838412">
    <property type="component" value="Chromosome 19"/>
</dbReference>
<dbReference type="Gene3D" id="3.90.215.10">
    <property type="entry name" value="Gamma Fibrinogen, chain A, domain 1"/>
    <property type="match status" value="1"/>
</dbReference>
<keyword evidence="2" id="KW-0732">Signal</keyword>
<dbReference type="SMART" id="SM00186">
    <property type="entry name" value="FBG"/>
    <property type="match status" value="1"/>
</dbReference>
<dbReference type="CDD" id="cd00087">
    <property type="entry name" value="FReD"/>
    <property type="match status" value="1"/>
</dbReference>
<evidence type="ECO:0000259" key="3">
    <source>
        <dbReference type="PROSITE" id="PS51406"/>
    </source>
</evidence>
<accession>A0A8J9ZEF1</accession>
<reference evidence="4" key="1">
    <citation type="submission" date="2022-01" db="EMBL/GenBank/DDBJ databases">
        <authorList>
            <person name="Braso-Vives M."/>
        </authorList>
    </citation>
    <scope>NUCLEOTIDE SEQUENCE</scope>
</reference>
<dbReference type="OrthoDB" id="10342296at2759"/>
<dbReference type="InterPro" id="IPR050373">
    <property type="entry name" value="Fibrinogen_C-term_domain"/>
</dbReference>